<name>A0A7S4D4X2_HETAK</name>
<organism evidence="1">
    <name type="scientific">Heterosigma akashiwo</name>
    <name type="common">Chromophytic alga</name>
    <name type="synonym">Heterosigma carterae</name>
    <dbReference type="NCBI Taxonomy" id="2829"/>
    <lineage>
        <taxon>Eukaryota</taxon>
        <taxon>Sar</taxon>
        <taxon>Stramenopiles</taxon>
        <taxon>Ochrophyta</taxon>
        <taxon>Raphidophyceae</taxon>
        <taxon>Chattonellales</taxon>
        <taxon>Chattonellaceae</taxon>
        <taxon>Heterosigma</taxon>
    </lineage>
</organism>
<reference evidence="1" key="1">
    <citation type="submission" date="2021-01" db="EMBL/GenBank/DDBJ databases">
        <authorList>
            <person name="Corre E."/>
            <person name="Pelletier E."/>
            <person name="Niang G."/>
            <person name="Scheremetjew M."/>
            <person name="Finn R."/>
            <person name="Kale V."/>
            <person name="Holt S."/>
            <person name="Cochrane G."/>
            <person name="Meng A."/>
            <person name="Brown T."/>
            <person name="Cohen L."/>
        </authorList>
    </citation>
    <scope>NUCLEOTIDE SEQUENCE</scope>
    <source>
        <strain evidence="1">CCMP3107</strain>
    </source>
</reference>
<dbReference type="AlphaFoldDB" id="A0A7S4D4X2"/>
<protein>
    <submittedName>
        <fullName evidence="1">Uncharacterized protein</fullName>
    </submittedName>
</protein>
<sequence>MELATFARVCSRLQDVAQTVAAEIREKPAVPGLINNELMDFVICVEGVDGAKQPGPPPSELPALLRRSAHHQQQHISTVDQPSRTSILGTIPNAGNRQQVLLPPLPVAQLLASAGLVNLVLPDSRPETFFSNVRHHEEIAKLLDLYKFEAENRPEDVRSRLMAHLNEVENFIWYWTIVNSSGGFHGKVWEQRSEYSVHFCLHLMNLRNCQLYVGMNFKRREDEAEALVTRQVREVIAANSARSPFEPIDSEALQRLAQRTNGFIYEAPPREGWLTVFKDRKGLCYQTTAGLVV</sequence>
<evidence type="ECO:0000313" key="1">
    <source>
        <dbReference type="EMBL" id="CAE0628869.1"/>
    </source>
</evidence>
<dbReference type="EMBL" id="HBIU01016203">
    <property type="protein sequence ID" value="CAE0628869.1"/>
    <property type="molecule type" value="Transcribed_RNA"/>
</dbReference>
<proteinExistence type="predicted"/>
<gene>
    <name evidence="1" type="ORF">HAKA00212_LOCUS7551</name>
</gene>
<accession>A0A7S4D4X2</accession>